<dbReference type="InterPro" id="IPR036249">
    <property type="entry name" value="Thioredoxin-like_sf"/>
</dbReference>
<dbReference type="SFLD" id="SFLDS00019">
    <property type="entry name" value="Glutathione_Transferase_(cytos"/>
    <property type="match status" value="1"/>
</dbReference>
<dbReference type="PANTHER" id="PTHR42673">
    <property type="entry name" value="MALEYLACETOACETATE ISOMERASE"/>
    <property type="match status" value="1"/>
</dbReference>
<evidence type="ECO:0000313" key="2">
    <source>
        <dbReference type="EMBL" id="BDV34002.1"/>
    </source>
</evidence>
<dbReference type="Pfam" id="PF13410">
    <property type="entry name" value="GST_C_2"/>
    <property type="match status" value="1"/>
</dbReference>
<dbReference type="Gene3D" id="3.40.30.10">
    <property type="entry name" value="Glutaredoxin"/>
    <property type="match status" value="1"/>
</dbReference>
<name>A0ABN6VFG4_9HYPH</name>
<sequence>MKDLSVLTLVIGNKRYSTWSLRPWILLKEFGVPFEEIVIPLYREDSKSALLTHSPAGKVPILHDGEASVWDSLAIIEYVADLYPDLVIWPRKRETRAHARALACEMHSGFAALRSECSMNFGRAPRPISLTETARADAARIDAAWRDALARYGGPFLSGQFSAADAMFAPVVQRFDAYMIPVSEESQRYMDAIKSLASWKEWSLSAKSEKWRLPQYERD</sequence>
<dbReference type="EMBL" id="AP027142">
    <property type="protein sequence ID" value="BDV34002.1"/>
    <property type="molecule type" value="Genomic_DNA"/>
</dbReference>
<dbReference type="CDD" id="cd03043">
    <property type="entry name" value="GST_N_1"/>
    <property type="match status" value="1"/>
</dbReference>
<feature type="domain" description="GST N-terminal" evidence="1">
    <location>
        <begin position="7"/>
        <end position="87"/>
    </location>
</feature>
<keyword evidence="3" id="KW-1185">Reference proteome</keyword>
<dbReference type="InterPro" id="IPR040079">
    <property type="entry name" value="Glutathione_S-Trfase"/>
</dbReference>
<dbReference type="Pfam" id="PF13409">
    <property type="entry name" value="GST_N_2"/>
    <property type="match status" value="1"/>
</dbReference>
<accession>A0ABN6VFG4</accession>
<evidence type="ECO:0000259" key="1">
    <source>
        <dbReference type="PROSITE" id="PS50404"/>
    </source>
</evidence>
<dbReference type="SUPFAM" id="SSF47616">
    <property type="entry name" value="GST C-terminal domain-like"/>
    <property type="match status" value="1"/>
</dbReference>
<dbReference type="InterPro" id="IPR036282">
    <property type="entry name" value="Glutathione-S-Trfase_C_sf"/>
</dbReference>
<dbReference type="PROSITE" id="PS50404">
    <property type="entry name" value="GST_NTER"/>
    <property type="match status" value="1"/>
</dbReference>
<reference evidence="2 3" key="1">
    <citation type="journal article" date="2023" name="Int. J. Syst. Evol. Microbiol.">
        <title>Methylocystis iwaonis sp. nov., a type II methane-oxidizing bacterium from surface soil of a rice paddy field in Japan, and emended description of the genus Methylocystis (ex Whittenbury et al. 1970) Bowman et al. 1993.</title>
        <authorList>
            <person name="Kaise H."/>
            <person name="Sawadogo J.B."/>
            <person name="Alam M.S."/>
            <person name="Ueno C."/>
            <person name="Dianou D."/>
            <person name="Shinjo R."/>
            <person name="Asakawa S."/>
        </authorList>
    </citation>
    <scope>NUCLEOTIDE SEQUENCE [LARGE SCALE GENOMIC DNA]</scope>
    <source>
        <strain evidence="2 3">SS37A-Re</strain>
    </source>
</reference>
<dbReference type="SFLD" id="SFLDG00358">
    <property type="entry name" value="Main_(cytGST)"/>
    <property type="match status" value="1"/>
</dbReference>
<proteinExistence type="predicted"/>
<evidence type="ECO:0000313" key="3">
    <source>
        <dbReference type="Proteomes" id="UP001317629"/>
    </source>
</evidence>
<gene>
    <name evidence="2" type="ORF">SS37A_15310</name>
</gene>
<dbReference type="PANTHER" id="PTHR42673:SF4">
    <property type="entry name" value="MALEYLACETOACETATE ISOMERASE"/>
    <property type="match status" value="1"/>
</dbReference>
<dbReference type="Gene3D" id="1.20.1050.10">
    <property type="match status" value="1"/>
</dbReference>
<dbReference type="SUPFAM" id="SSF52833">
    <property type="entry name" value="Thioredoxin-like"/>
    <property type="match status" value="1"/>
</dbReference>
<organism evidence="2 3">
    <name type="scientific">Methylocystis iwaonis</name>
    <dbReference type="NCBI Taxonomy" id="2885079"/>
    <lineage>
        <taxon>Bacteria</taxon>
        <taxon>Pseudomonadati</taxon>
        <taxon>Pseudomonadota</taxon>
        <taxon>Alphaproteobacteria</taxon>
        <taxon>Hyphomicrobiales</taxon>
        <taxon>Methylocystaceae</taxon>
        <taxon>Methylocystis</taxon>
    </lineage>
</organism>
<dbReference type="CDD" id="cd03194">
    <property type="entry name" value="GST_C_3"/>
    <property type="match status" value="1"/>
</dbReference>
<dbReference type="InterPro" id="IPR004045">
    <property type="entry name" value="Glutathione_S-Trfase_N"/>
</dbReference>
<protein>
    <submittedName>
        <fullName evidence="2">Glutathione S-transferase</fullName>
    </submittedName>
</protein>
<dbReference type="Proteomes" id="UP001317629">
    <property type="component" value="Chromosome"/>
</dbReference>